<evidence type="ECO:0000256" key="7">
    <source>
        <dbReference type="ARBA" id="ARBA00023237"/>
    </source>
</evidence>
<keyword evidence="12" id="KW-1185">Reference proteome</keyword>
<evidence type="ECO:0000313" key="11">
    <source>
        <dbReference type="EMBL" id="ABV37261.1"/>
    </source>
</evidence>
<evidence type="ECO:0000313" key="12">
    <source>
        <dbReference type="Proteomes" id="UP000002015"/>
    </source>
</evidence>
<name>A8FWN8_SHESH</name>
<protein>
    <recommendedName>
        <fullName evidence="10">Trimeric autotransporter adhesin YadA-like C-terminal membrane anchor domain-containing protein</fullName>
    </recommendedName>
</protein>
<evidence type="ECO:0000256" key="3">
    <source>
        <dbReference type="ARBA" id="ARBA00022452"/>
    </source>
</evidence>
<sequence length="527" mass="57626" precursor="true">MENSGMKKSIIALTIMTVVSTSAFAETASSVEVPEWLQKKIMNNSTRSMKNEDMVFAHETMIRDNASDVKNNGVNINNLTDSQAKLRADGKANKVDIGRIDKTIGDWEDPKWENRSMTEVITENSNLIETNQASIGGERQLADMVRLTGSETLAQGVINNFEANESLRKEGVDEAARLDERIEKINESGYDDAQIRADGEKAINASNSEINHNRYNIVENQKEIVDLTGAQALLRSDGEKAIEAGKEYIDDRIEKINKSGYDDTQIREEGRADSARLDKRIDEVASKGYDDSVIRNDADKALTSLSQDVDSRLNSAVSQGGEEVALLNKRIDEVQSNGGNPITEEDIEAARKEAKDIANKAVEDAAASIDTAALEKAIEGKIDDAISKIDTDAALKKFKEELDNYDREIRGDGAKQVARLDKRIDANAEKIDQNSKKIEALENRIDGFQDYMNENAAMTNALSGLPQPYNVGKMQVGVGLGFASDKKAVAVGFGYRATEAVVIRGGVSKSAGDRGDVQGNIAVGYEF</sequence>
<evidence type="ECO:0000256" key="6">
    <source>
        <dbReference type="ARBA" id="ARBA00023136"/>
    </source>
</evidence>
<dbReference type="KEGG" id="sse:Ssed_2654"/>
<proteinExistence type="predicted"/>
<keyword evidence="3" id="KW-1134">Transmembrane beta strand</keyword>
<feature type="signal peptide" evidence="9">
    <location>
        <begin position="1"/>
        <end position="25"/>
    </location>
</feature>
<evidence type="ECO:0000256" key="8">
    <source>
        <dbReference type="SAM" id="Coils"/>
    </source>
</evidence>
<dbReference type="InterPro" id="IPR045584">
    <property type="entry name" value="Pilin-like"/>
</dbReference>
<dbReference type="Gene3D" id="3.30.1300.30">
    <property type="entry name" value="GSPII I/J protein-like"/>
    <property type="match status" value="1"/>
</dbReference>
<keyword evidence="5 9" id="KW-0732">Signal</keyword>
<dbReference type="EMBL" id="CP000821">
    <property type="protein sequence ID" value="ABV37261.1"/>
    <property type="molecule type" value="Genomic_DNA"/>
</dbReference>
<keyword evidence="8" id="KW-0175">Coiled coil</keyword>
<organism evidence="11 12">
    <name type="scientific">Shewanella sediminis (strain HAW-EB3)</name>
    <dbReference type="NCBI Taxonomy" id="425104"/>
    <lineage>
        <taxon>Bacteria</taxon>
        <taxon>Pseudomonadati</taxon>
        <taxon>Pseudomonadota</taxon>
        <taxon>Gammaproteobacteria</taxon>
        <taxon>Alteromonadales</taxon>
        <taxon>Shewanellaceae</taxon>
        <taxon>Shewanella</taxon>
    </lineage>
</organism>
<comment type="subcellular location">
    <subcellularLocation>
        <location evidence="2">Cell outer membrane</location>
    </subcellularLocation>
    <subcellularLocation>
        <location evidence="1">Cell surface</location>
    </subcellularLocation>
</comment>
<dbReference type="SUPFAM" id="SSF54523">
    <property type="entry name" value="Pili subunits"/>
    <property type="match status" value="1"/>
</dbReference>
<evidence type="ECO:0000256" key="1">
    <source>
        <dbReference type="ARBA" id="ARBA00004241"/>
    </source>
</evidence>
<evidence type="ECO:0000256" key="9">
    <source>
        <dbReference type="SAM" id="SignalP"/>
    </source>
</evidence>
<dbReference type="STRING" id="425104.Ssed_2654"/>
<dbReference type="GO" id="GO:0009986">
    <property type="term" value="C:cell surface"/>
    <property type="evidence" value="ECO:0007669"/>
    <property type="project" value="UniProtKB-SubCell"/>
</dbReference>
<dbReference type="Pfam" id="PF03895">
    <property type="entry name" value="YadA_anchor"/>
    <property type="match status" value="1"/>
</dbReference>
<dbReference type="InterPro" id="IPR005594">
    <property type="entry name" value="YadA_C"/>
</dbReference>
<keyword evidence="6" id="KW-0472">Membrane</keyword>
<keyword evidence="4" id="KW-0812">Transmembrane</keyword>
<dbReference type="AlphaFoldDB" id="A8FWN8"/>
<dbReference type="GO" id="GO:0009279">
    <property type="term" value="C:cell outer membrane"/>
    <property type="evidence" value="ECO:0007669"/>
    <property type="project" value="UniProtKB-SubCell"/>
</dbReference>
<feature type="chain" id="PRO_5002721526" description="Trimeric autotransporter adhesin YadA-like C-terminal membrane anchor domain-containing protein" evidence="9">
    <location>
        <begin position="26"/>
        <end position="527"/>
    </location>
</feature>
<dbReference type="Proteomes" id="UP000002015">
    <property type="component" value="Chromosome"/>
</dbReference>
<evidence type="ECO:0000256" key="2">
    <source>
        <dbReference type="ARBA" id="ARBA00004442"/>
    </source>
</evidence>
<evidence type="ECO:0000256" key="5">
    <source>
        <dbReference type="ARBA" id="ARBA00022729"/>
    </source>
</evidence>
<feature type="domain" description="Trimeric autotransporter adhesin YadA-like C-terminal membrane anchor" evidence="10">
    <location>
        <begin position="466"/>
        <end position="527"/>
    </location>
</feature>
<keyword evidence="7" id="KW-0998">Cell outer membrane</keyword>
<dbReference type="eggNOG" id="COG1293">
    <property type="taxonomic scope" value="Bacteria"/>
</dbReference>
<feature type="coiled-coil region" evidence="8">
    <location>
        <begin position="388"/>
        <end position="444"/>
    </location>
</feature>
<reference evidence="11 12" key="1">
    <citation type="submission" date="2007-08" db="EMBL/GenBank/DDBJ databases">
        <title>Complete sequence of Shewanella sediminis HAW-EB3.</title>
        <authorList>
            <consortium name="US DOE Joint Genome Institute"/>
            <person name="Copeland A."/>
            <person name="Lucas S."/>
            <person name="Lapidus A."/>
            <person name="Barry K."/>
            <person name="Glavina del Rio T."/>
            <person name="Dalin E."/>
            <person name="Tice H."/>
            <person name="Pitluck S."/>
            <person name="Chertkov O."/>
            <person name="Brettin T."/>
            <person name="Bruce D."/>
            <person name="Detter J.C."/>
            <person name="Han C."/>
            <person name="Schmutz J."/>
            <person name="Larimer F."/>
            <person name="Land M."/>
            <person name="Hauser L."/>
            <person name="Kyrpides N."/>
            <person name="Kim E."/>
            <person name="Zhao J.-S."/>
            <person name="Richardson P."/>
        </authorList>
    </citation>
    <scope>NUCLEOTIDE SEQUENCE [LARGE SCALE GENOMIC DNA]</scope>
    <source>
        <strain evidence="11 12">HAW-EB3</strain>
    </source>
</reference>
<gene>
    <name evidence="11" type="ordered locus">Ssed_2654</name>
</gene>
<evidence type="ECO:0000256" key="4">
    <source>
        <dbReference type="ARBA" id="ARBA00022692"/>
    </source>
</evidence>
<dbReference type="OrthoDB" id="8607186at2"/>
<accession>A8FWN8</accession>
<dbReference type="HOGENOM" id="CLU_516671_0_0_6"/>
<evidence type="ECO:0000259" key="10">
    <source>
        <dbReference type="Pfam" id="PF03895"/>
    </source>
</evidence>